<organism evidence="1 2">
    <name type="scientific">Thalassospira tepidiphila</name>
    <dbReference type="NCBI Taxonomy" id="393657"/>
    <lineage>
        <taxon>Bacteria</taxon>
        <taxon>Pseudomonadati</taxon>
        <taxon>Pseudomonadota</taxon>
        <taxon>Alphaproteobacteria</taxon>
        <taxon>Rhodospirillales</taxon>
        <taxon>Thalassospiraceae</taxon>
        <taxon>Thalassospira</taxon>
    </lineage>
</organism>
<keyword evidence="2" id="KW-1185">Reference proteome</keyword>
<evidence type="ECO:0000313" key="1">
    <source>
        <dbReference type="EMBL" id="NJB74621.1"/>
    </source>
</evidence>
<sequence length="43" mass="4525">MKAVIWIVAVAIVASTLWGMFGAPRKGGSYDNCVGSGYTKTCD</sequence>
<evidence type="ECO:0000313" key="2">
    <source>
        <dbReference type="Proteomes" id="UP000556869"/>
    </source>
</evidence>
<accession>A0ABX0WZA4</accession>
<proteinExistence type="predicted"/>
<reference evidence="1 2" key="1">
    <citation type="submission" date="2020-03" db="EMBL/GenBank/DDBJ databases">
        <title>Genomic Encyclopedia of Type Strains, Phase IV (KMG-IV): sequencing the most valuable type-strain genomes for metagenomic binning, comparative biology and taxonomic classification.</title>
        <authorList>
            <person name="Goeker M."/>
        </authorList>
    </citation>
    <scope>NUCLEOTIDE SEQUENCE [LARGE SCALE GENOMIC DNA]</scope>
    <source>
        <strain evidence="1 2">DSM 18888</strain>
    </source>
</reference>
<dbReference type="Proteomes" id="UP000556869">
    <property type="component" value="Unassembled WGS sequence"/>
</dbReference>
<dbReference type="EMBL" id="JAATJD010000002">
    <property type="protein sequence ID" value="NJB74621.1"/>
    <property type="molecule type" value="Genomic_DNA"/>
</dbReference>
<dbReference type="RefSeq" id="WP_280806649.1">
    <property type="nucleotide sequence ID" value="NZ_BAAAEQ010000002.1"/>
</dbReference>
<comment type="caution">
    <text evidence="1">The sequence shown here is derived from an EMBL/GenBank/DDBJ whole genome shotgun (WGS) entry which is preliminary data.</text>
</comment>
<protein>
    <submittedName>
        <fullName evidence="1">Uncharacterized protein</fullName>
    </submittedName>
</protein>
<name>A0ABX0WZA4_9PROT</name>
<gene>
    <name evidence="1" type="ORF">GGR96_001713</name>
</gene>